<dbReference type="EMBL" id="JAPCWZ010000004">
    <property type="protein sequence ID" value="KAK8869137.1"/>
    <property type="molecule type" value="Genomic_DNA"/>
</dbReference>
<dbReference type="Pfam" id="PF00172">
    <property type="entry name" value="Zn_clus"/>
    <property type="match status" value="1"/>
</dbReference>
<dbReference type="CDD" id="cd00067">
    <property type="entry name" value="GAL4"/>
    <property type="match status" value="1"/>
</dbReference>
<name>A0ABR2IWF9_9PEZI</name>
<organism evidence="3 4">
    <name type="scientific">Apiospora arundinis</name>
    <dbReference type="NCBI Taxonomy" id="335852"/>
    <lineage>
        <taxon>Eukaryota</taxon>
        <taxon>Fungi</taxon>
        <taxon>Dikarya</taxon>
        <taxon>Ascomycota</taxon>
        <taxon>Pezizomycotina</taxon>
        <taxon>Sordariomycetes</taxon>
        <taxon>Xylariomycetidae</taxon>
        <taxon>Amphisphaeriales</taxon>
        <taxon>Apiosporaceae</taxon>
        <taxon>Apiospora</taxon>
    </lineage>
</organism>
<protein>
    <recommendedName>
        <fullName evidence="2">Zn(2)-C6 fungal-type domain-containing protein</fullName>
    </recommendedName>
</protein>
<evidence type="ECO:0000313" key="3">
    <source>
        <dbReference type="EMBL" id="KAK8869137.1"/>
    </source>
</evidence>
<reference evidence="3 4" key="1">
    <citation type="journal article" date="2024" name="IMA Fungus">
        <title>Apiospora arundinis, a panoply of carbohydrate-active enzymes and secondary metabolites.</title>
        <authorList>
            <person name="Sorensen T."/>
            <person name="Petersen C."/>
            <person name="Muurmann A.T."/>
            <person name="Christiansen J.V."/>
            <person name="Brundto M.L."/>
            <person name="Overgaard C.K."/>
            <person name="Boysen A.T."/>
            <person name="Wollenberg R.D."/>
            <person name="Larsen T.O."/>
            <person name="Sorensen J.L."/>
            <person name="Nielsen K.L."/>
            <person name="Sondergaard T.E."/>
        </authorList>
    </citation>
    <scope>NUCLEOTIDE SEQUENCE [LARGE SCALE GENOMIC DNA]</scope>
    <source>
        <strain evidence="3 4">AAU 773</strain>
    </source>
</reference>
<accession>A0ABR2IWF9</accession>
<dbReference type="SUPFAM" id="SSF57701">
    <property type="entry name" value="Zn2/Cys6 DNA-binding domain"/>
    <property type="match status" value="1"/>
</dbReference>
<comment type="caution">
    <text evidence="3">The sequence shown here is derived from an EMBL/GenBank/DDBJ whole genome shotgun (WGS) entry which is preliminary data.</text>
</comment>
<feature type="domain" description="Zn(2)-C6 fungal-type" evidence="2">
    <location>
        <begin position="4"/>
        <end position="32"/>
    </location>
</feature>
<dbReference type="InterPro" id="IPR001138">
    <property type="entry name" value="Zn2Cys6_DnaBD"/>
</dbReference>
<dbReference type="Proteomes" id="UP001390339">
    <property type="component" value="Unassembled WGS sequence"/>
</dbReference>
<keyword evidence="1" id="KW-0539">Nucleus</keyword>
<gene>
    <name evidence="3" type="ORF">PGQ11_007715</name>
</gene>
<dbReference type="InterPro" id="IPR036864">
    <property type="entry name" value="Zn2-C6_fun-type_DNA-bd_sf"/>
</dbReference>
<dbReference type="Gene3D" id="4.10.240.10">
    <property type="entry name" value="Zn(2)-C6 fungal-type DNA-binding domain"/>
    <property type="match status" value="1"/>
</dbReference>
<keyword evidence="4" id="KW-1185">Reference proteome</keyword>
<evidence type="ECO:0000256" key="1">
    <source>
        <dbReference type="ARBA" id="ARBA00023242"/>
    </source>
</evidence>
<evidence type="ECO:0000313" key="4">
    <source>
        <dbReference type="Proteomes" id="UP001390339"/>
    </source>
</evidence>
<evidence type="ECO:0000259" key="2">
    <source>
        <dbReference type="Pfam" id="PF00172"/>
    </source>
</evidence>
<proteinExistence type="predicted"/>
<sequence>MERRTKKTRCDGVRPVCGPCFKRSVGCTYVDPKVVHEENAKVLELLQSVPEQRAINILRLFRTTGDSAKVLSIVKGSVDDEWHQSLQNATYTIPTTNLTTLELELMIKNSVAYPRLRRVSVSELEERNLFRPFTLARTQVAEETEMPFLANNASKSPSPKDVVGTIRVDADSAATCIGAQAPVQQLAERRQELCDRRLNSLDIGLWTKVPIPSDYAAKIISLYLEIDIKQLIIQFRSKYETSICTMLWHTALMYVANAVLQDTDDSQWLEYLLCIYGYETLRRPFRVAETIGRGLLTMALRNKNIKSEDARNILGCLQEQGLGQANKNIRATFMGDLQLAHSNPEAATMERLASNFDDMVLFQDFIHSDSEDVVQ</sequence>